<evidence type="ECO:0000313" key="3">
    <source>
        <dbReference type="EMBL" id="EAN82585.1"/>
    </source>
</evidence>
<dbReference type="KEGG" id="tcr:428999.10"/>
<feature type="region of interest" description="Disordered" evidence="1">
    <location>
        <begin position="942"/>
        <end position="961"/>
    </location>
</feature>
<keyword evidence="2" id="KW-0812">Transmembrane</keyword>
<reference evidence="3 4" key="1">
    <citation type="journal article" date="2005" name="Science">
        <title>The genome sequence of Trypanosoma cruzi, etiologic agent of Chagas disease.</title>
        <authorList>
            <person name="El-Sayed N.M."/>
            <person name="Myler P.J."/>
            <person name="Bartholomeu D.C."/>
            <person name="Nilsson D."/>
            <person name="Aggarwal G."/>
            <person name="Tran A.N."/>
            <person name="Ghedin E."/>
            <person name="Worthey E.A."/>
            <person name="Delcher A.L."/>
            <person name="Blandin G."/>
            <person name="Westenberger S.J."/>
            <person name="Caler E."/>
            <person name="Cerqueira G.C."/>
            <person name="Branche C."/>
            <person name="Haas B."/>
            <person name="Anupama A."/>
            <person name="Arner E."/>
            <person name="Aslund L."/>
            <person name="Attipoe P."/>
            <person name="Bontempi E."/>
            <person name="Bringaud F."/>
            <person name="Burton P."/>
            <person name="Cadag E."/>
            <person name="Campbell D.A."/>
            <person name="Carrington M."/>
            <person name="Crabtree J."/>
            <person name="Darban H."/>
            <person name="da Silveira J.F."/>
            <person name="de Jong P."/>
            <person name="Edwards K."/>
            <person name="Englund P.T."/>
            <person name="Fazelina G."/>
            <person name="Feldblyum T."/>
            <person name="Ferella M."/>
            <person name="Frasch A.C."/>
            <person name="Gull K."/>
            <person name="Horn D."/>
            <person name="Hou L."/>
            <person name="Huang Y."/>
            <person name="Kindlund E."/>
            <person name="Klingbeil M."/>
            <person name="Kluge S."/>
            <person name="Koo H."/>
            <person name="Lacerda D."/>
            <person name="Levin M.J."/>
            <person name="Lorenzi H."/>
            <person name="Louie T."/>
            <person name="Machado C.R."/>
            <person name="McCulloch R."/>
            <person name="McKenna A."/>
            <person name="Mizuno Y."/>
            <person name="Mottram J.C."/>
            <person name="Nelson S."/>
            <person name="Ochaya S."/>
            <person name="Osoegawa K."/>
            <person name="Pai G."/>
            <person name="Parsons M."/>
            <person name="Pentony M."/>
            <person name="Pettersson U."/>
            <person name="Pop M."/>
            <person name="Ramirez J.L."/>
            <person name="Rinta J."/>
            <person name="Robertson L."/>
            <person name="Salzberg S.L."/>
            <person name="Sanchez D.O."/>
            <person name="Seyler A."/>
            <person name="Sharma R."/>
            <person name="Shetty J."/>
            <person name="Simpson A.J."/>
            <person name="Sisk E."/>
            <person name="Tammi M.T."/>
            <person name="Tarleton R."/>
            <person name="Teixeira S."/>
            <person name="Van Aken S."/>
            <person name="Vogt C."/>
            <person name="Ward P.N."/>
            <person name="Wickstead B."/>
            <person name="Wortman J."/>
            <person name="White O."/>
            <person name="Fraser C.M."/>
            <person name="Stuart K.D."/>
            <person name="Andersson B."/>
        </authorList>
    </citation>
    <scope>NUCLEOTIDE SEQUENCE [LARGE SCALE GENOMIC DNA]</scope>
    <source>
        <strain evidence="3 4">CL Brener</strain>
    </source>
</reference>
<gene>
    <name evidence="3" type="ORF">Tc00.1047053428999.10</name>
</gene>
<protein>
    <submittedName>
        <fullName evidence="3">Uncharacterized protein</fullName>
    </submittedName>
</protein>
<organism evidence="3 4">
    <name type="scientific">Trypanosoma cruzi (strain CL Brener)</name>
    <dbReference type="NCBI Taxonomy" id="353153"/>
    <lineage>
        <taxon>Eukaryota</taxon>
        <taxon>Discoba</taxon>
        <taxon>Euglenozoa</taxon>
        <taxon>Kinetoplastea</taxon>
        <taxon>Metakinetoplastina</taxon>
        <taxon>Trypanosomatida</taxon>
        <taxon>Trypanosomatidae</taxon>
        <taxon>Trypanosoma</taxon>
        <taxon>Schizotrypanum</taxon>
    </lineage>
</organism>
<keyword evidence="2" id="KW-0472">Membrane</keyword>
<feature type="transmembrane region" description="Helical" evidence="2">
    <location>
        <begin position="21"/>
        <end position="39"/>
    </location>
</feature>
<keyword evidence="4" id="KW-1185">Reference proteome</keyword>
<dbReference type="RefSeq" id="XP_804436.1">
    <property type="nucleotide sequence ID" value="XM_799343.1"/>
</dbReference>
<dbReference type="OMA" id="QVFLAPC"/>
<dbReference type="EMBL" id="AAHK01002421">
    <property type="protein sequence ID" value="EAN82585.1"/>
    <property type="molecule type" value="Genomic_DNA"/>
</dbReference>
<comment type="caution">
    <text evidence="3">The sequence shown here is derived from an EMBL/GenBank/DDBJ whole genome shotgun (WGS) entry which is preliminary data.</text>
</comment>
<evidence type="ECO:0000256" key="1">
    <source>
        <dbReference type="SAM" id="MobiDB-lite"/>
    </source>
</evidence>
<proteinExistence type="predicted"/>
<dbReference type="InParanoid" id="Q4CQN5"/>
<name>Q4CQN5_TRYCC</name>
<dbReference type="AlphaFoldDB" id="Q4CQN5"/>
<sequence length="961" mass="102990">MDENVSLFCGGLFHMPRGTSFCGFFLQQFLVFVGLLFFPCHAVQSDYAKYVEAADGDALGSSAFGLKNSLASIVDCFPGVILLPSNTTYYCEINGIASFKESVLLYASYYTRDGRLFGGWPATVEGAGKFISFIPGTAAPSGWIALVITEYNALLNPPFLPVTTNKTMELWDSENTYTSFFAPFPYYGLHASWEMNIPKKYVVAGSLLVRAGVECQSIAKNCGAEVGCHNVTESHLLPLPGNYSLCVTADGWRGHYLPWGQSYLEVKAVVANPLYIMNGTLTAITLKDARIGSNLPWVHQVFLAPCLGDSCSTKELFSYEKVVDIDACRKSRRSDRIHYLEGCPVSLKPGKYAVCAELFSCDANSVDVDSCDVTSSALSVTVFPSPFTLTFIHVSIDTLVIGLAGGDLGFRSVPYDVCLLPSAAACDLELGAAYLCVTSSTPNSLLLDINRSRAHLPDALTLCLVAVNATFLGHRYMWIQTLASVTLTNQMSASDGRCCSTAGVAGIAVGVVIFTFLLLVTVVVCYLHCRRARVLATRGGCEEAPSLHPAAVAGRLSNPLAVPHCNRTESTSIHSVHGGELSDVGVPPTFMSLLPIDDGESRHSSLRSGHVLEGGTSAASSPHRAVLPVSRRMSPVLREGNVIPYEIQSETFAFETVDEMRAFTASSNFSQLSGATQFRVHMSPTRNVFQLSDRTTSFGTVREWGASPHTSVIGSSANDSNASLQPCELLICSSSSLNASRLALEAQAEPGDSSLWACADANAQGHTVGARPASPPPAFVNDTLSPFLHHRECPCLLMAARGYQNSANEGTALTCSDEHQTYEGRELPEAHAPAAGNAASEDSSRHLSPVLLREKGEESLSLQGVDAATANEIGDDTCLMLASVAPKYDSDDVSRTASSFSTETVSLSACEPLPRIICIDSIEYCPYMTFCEFCEYSSSTESTTSIGESECDTADSQSSLI</sequence>
<accession>Q4CQN5</accession>
<dbReference type="PaxDb" id="353153-Q4CQN5"/>
<dbReference type="Proteomes" id="UP000002296">
    <property type="component" value="Unassembled WGS sequence"/>
</dbReference>
<feature type="transmembrane region" description="Helical" evidence="2">
    <location>
        <begin position="504"/>
        <end position="529"/>
    </location>
</feature>
<evidence type="ECO:0000256" key="2">
    <source>
        <dbReference type="SAM" id="Phobius"/>
    </source>
</evidence>
<dbReference type="GeneID" id="3533891"/>
<evidence type="ECO:0000313" key="4">
    <source>
        <dbReference type="Proteomes" id="UP000002296"/>
    </source>
</evidence>
<keyword evidence="2" id="KW-1133">Transmembrane helix</keyword>